<dbReference type="InterPro" id="IPR001563">
    <property type="entry name" value="Peptidase_S10"/>
</dbReference>
<accession>M7SMM8</accession>
<keyword evidence="2 7" id="KW-0121">Carboxypeptidase</keyword>
<dbReference type="GO" id="GO:0004185">
    <property type="term" value="F:serine-type carboxypeptidase activity"/>
    <property type="evidence" value="ECO:0007669"/>
    <property type="project" value="InterPro"/>
</dbReference>
<dbReference type="PANTHER" id="PTHR11802">
    <property type="entry name" value="SERINE PROTEASE FAMILY S10 SERINE CARBOXYPEPTIDASE"/>
    <property type="match status" value="1"/>
</dbReference>
<proteinExistence type="inferred from homology"/>
<evidence type="ECO:0000256" key="4">
    <source>
        <dbReference type="ARBA" id="ARBA00022801"/>
    </source>
</evidence>
<reference evidence="8" key="1">
    <citation type="journal article" date="2013" name="Genome Announc.">
        <title>Draft genome sequence of the grapevine dieback fungus Eutypa lata UCR-EL1.</title>
        <authorList>
            <person name="Blanco-Ulate B."/>
            <person name="Rolshausen P.E."/>
            <person name="Cantu D."/>
        </authorList>
    </citation>
    <scope>NUCLEOTIDE SEQUENCE [LARGE SCALE GENOMIC DNA]</scope>
    <source>
        <strain evidence="8">UCR-EL1</strain>
    </source>
</reference>
<organism evidence="7 8">
    <name type="scientific">Eutypa lata (strain UCR-EL1)</name>
    <name type="common">Grapevine dieback disease fungus</name>
    <name type="synonym">Eutypa armeniacae</name>
    <dbReference type="NCBI Taxonomy" id="1287681"/>
    <lineage>
        <taxon>Eukaryota</taxon>
        <taxon>Fungi</taxon>
        <taxon>Dikarya</taxon>
        <taxon>Ascomycota</taxon>
        <taxon>Pezizomycotina</taxon>
        <taxon>Sordariomycetes</taxon>
        <taxon>Xylariomycetidae</taxon>
        <taxon>Xylariales</taxon>
        <taxon>Diatrypaceae</taxon>
        <taxon>Eutypa</taxon>
    </lineage>
</organism>
<evidence type="ECO:0000313" key="8">
    <source>
        <dbReference type="Proteomes" id="UP000012174"/>
    </source>
</evidence>
<feature type="chain" id="PRO_5004084914" evidence="6">
    <location>
        <begin position="18"/>
        <end position="513"/>
    </location>
</feature>
<evidence type="ECO:0000256" key="6">
    <source>
        <dbReference type="SAM" id="SignalP"/>
    </source>
</evidence>
<protein>
    <submittedName>
        <fullName evidence="7">Putative carboxypeptidase y protein</fullName>
    </submittedName>
</protein>
<dbReference type="InterPro" id="IPR029058">
    <property type="entry name" value="AB_hydrolase_fold"/>
</dbReference>
<dbReference type="EMBL" id="KB706398">
    <property type="protein sequence ID" value="EMR67629.1"/>
    <property type="molecule type" value="Genomic_DNA"/>
</dbReference>
<dbReference type="PRINTS" id="PR00724">
    <property type="entry name" value="CRBOXYPTASEC"/>
</dbReference>
<sequence>MKLHAISTLALIPSVAGVLITPKSVRNRHDQNNQEPPLLARSVTPFLDVQQKPISLGSDGGGGNSRTGFNIREQNEALCRAGSRQWTGWIDVSEEKSLFFWFFESRTNPSIDPVTVWINGGPGGSSMLGLFSEIGPCLTNEHGNDTVYNEHSWTNFSNVLFIDQPAGVGFSMMNNGTLGGPDNELEASRDFDKFLSIFFTEAFPEFSHQPFHLSGESFAGTYLPGFVDYIDRRQQSGVPDVFKTKIDSIILVDAVIDLLGSGSLGQYDHMCKFDKDGNNKVRLGYNQTACRDIEKAVPECQRLNNQCIETYDGNICRAAFSYCADHIEEYILDGPLSRNPQDDRVECDGEMPLCGLGQFQKYLDSPPVKEALGLENWNYTPINYDINTRWLNSNEMFMPSTRELRYILDETPTRVLMINGNNDIIVNTEGQKRVYDSQPWNHQAKYRLEEFADWEWPDEAGKLTKGGEFKAVDKLASATVDEAGHTSPGDQKEAVAFLMKCWLHNQANELCPF</sequence>
<dbReference type="PANTHER" id="PTHR11802:SF432">
    <property type="entry name" value="Y, PUTATIVE-RELATED"/>
    <property type="match status" value="1"/>
</dbReference>
<dbReference type="GO" id="GO:0000324">
    <property type="term" value="C:fungal-type vacuole"/>
    <property type="evidence" value="ECO:0007669"/>
    <property type="project" value="TreeGrafter"/>
</dbReference>
<dbReference type="Gene3D" id="1.10.287.410">
    <property type="match status" value="1"/>
</dbReference>
<dbReference type="GO" id="GO:0006508">
    <property type="term" value="P:proteolysis"/>
    <property type="evidence" value="ECO:0007669"/>
    <property type="project" value="UniProtKB-KW"/>
</dbReference>
<keyword evidence="5" id="KW-0325">Glycoprotein</keyword>
<evidence type="ECO:0000313" key="7">
    <source>
        <dbReference type="EMBL" id="EMR67629.1"/>
    </source>
</evidence>
<gene>
    <name evidence="7" type="ORF">UCREL1_5370</name>
</gene>
<comment type="similarity">
    <text evidence="1">Belongs to the peptidase S10 family.</text>
</comment>
<evidence type="ECO:0000256" key="5">
    <source>
        <dbReference type="ARBA" id="ARBA00023180"/>
    </source>
</evidence>
<keyword evidence="8" id="KW-1185">Reference proteome</keyword>
<keyword evidence="6" id="KW-0732">Signal</keyword>
<dbReference type="eggNOG" id="KOG1282">
    <property type="taxonomic scope" value="Eukaryota"/>
</dbReference>
<dbReference type="SUPFAM" id="SSF53474">
    <property type="entry name" value="alpha/beta-Hydrolases"/>
    <property type="match status" value="1"/>
</dbReference>
<dbReference type="KEGG" id="ela:UCREL1_5370"/>
<dbReference type="Proteomes" id="UP000012174">
    <property type="component" value="Unassembled WGS sequence"/>
</dbReference>
<dbReference type="HOGENOM" id="CLU_008523_10_4_1"/>
<evidence type="ECO:0000256" key="1">
    <source>
        <dbReference type="ARBA" id="ARBA00009431"/>
    </source>
</evidence>
<feature type="signal peptide" evidence="6">
    <location>
        <begin position="1"/>
        <end position="17"/>
    </location>
</feature>
<keyword evidence="3" id="KW-0645">Protease</keyword>
<dbReference type="STRING" id="1287681.M7SMM8"/>
<dbReference type="AlphaFoldDB" id="M7SMM8"/>
<evidence type="ECO:0000256" key="2">
    <source>
        <dbReference type="ARBA" id="ARBA00022645"/>
    </source>
</evidence>
<evidence type="ECO:0000256" key="3">
    <source>
        <dbReference type="ARBA" id="ARBA00022670"/>
    </source>
</evidence>
<name>M7SMM8_EUTLA</name>
<dbReference type="Gene3D" id="3.40.50.1820">
    <property type="entry name" value="alpha/beta hydrolase"/>
    <property type="match status" value="1"/>
</dbReference>
<dbReference type="OrthoDB" id="443318at2759"/>
<dbReference type="OMA" id="PPICANM"/>
<keyword evidence="4" id="KW-0378">Hydrolase</keyword>
<dbReference type="Pfam" id="PF00450">
    <property type="entry name" value="Peptidase_S10"/>
    <property type="match status" value="1"/>
</dbReference>